<keyword evidence="2" id="KW-1185">Reference proteome</keyword>
<proteinExistence type="predicted"/>
<dbReference type="EMBL" id="QXFT01000080">
    <property type="protein sequence ID" value="KAE9356043.1"/>
    <property type="molecule type" value="Genomic_DNA"/>
</dbReference>
<reference evidence="1 2" key="1">
    <citation type="submission" date="2018-08" db="EMBL/GenBank/DDBJ databases">
        <title>Genomic investigation of the strawberry pathogen Phytophthora fragariae indicates pathogenicity is determined by transcriptional variation in three key races.</title>
        <authorList>
            <person name="Adams T.M."/>
            <person name="Armitage A.D."/>
            <person name="Sobczyk M.K."/>
            <person name="Bates H.J."/>
            <person name="Dunwell J.M."/>
            <person name="Nellist C.F."/>
            <person name="Harrison R.J."/>
        </authorList>
    </citation>
    <scope>NUCLEOTIDE SEQUENCE [LARGE SCALE GENOMIC DNA]</scope>
    <source>
        <strain evidence="1 2">SCRP333</strain>
    </source>
</reference>
<gene>
    <name evidence="1" type="ORF">PR003_g2525</name>
</gene>
<sequence>MKKNGEEAVTIKRENMACLAKKPLDDIQGRRDEAHSMVYLNSNALLLARAQGAISKANAIAVFVYTITAARDGHRKVLQKAVLFANNFLPQMYLDTGVFKRHALYDRGFRANGLDNRWVPLNQSVENVTHVQQRDICIALQLLQR</sequence>
<evidence type="ECO:0000313" key="1">
    <source>
        <dbReference type="EMBL" id="KAE9356043.1"/>
    </source>
</evidence>
<organism evidence="1 2">
    <name type="scientific">Phytophthora rubi</name>
    <dbReference type="NCBI Taxonomy" id="129364"/>
    <lineage>
        <taxon>Eukaryota</taxon>
        <taxon>Sar</taxon>
        <taxon>Stramenopiles</taxon>
        <taxon>Oomycota</taxon>
        <taxon>Peronosporomycetes</taxon>
        <taxon>Peronosporales</taxon>
        <taxon>Peronosporaceae</taxon>
        <taxon>Phytophthora</taxon>
    </lineage>
</organism>
<dbReference type="AlphaFoldDB" id="A0A6A4G5R2"/>
<name>A0A6A4G5R2_9STRA</name>
<dbReference type="Proteomes" id="UP000434957">
    <property type="component" value="Unassembled WGS sequence"/>
</dbReference>
<evidence type="ECO:0000313" key="2">
    <source>
        <dbReference type="Proteomes" id="UP000434957"/>
    </source>
</evidence>
<accession>A0A6A4G5R2</accession>
<protein>
    <submittedName>
        <fullName evidence="1">Uncharacterized protein</fullName>
    </submittedName>
</protein>
<comment type="caution">
    <text evidence="1">The sequence shown here is derived from an EMBL/GenBank/DDBJ whole genome shotgun (WGS) entry which is preliminary data.</text>
</comment>